<evidence type="ECO:0000313" key="2">
    <source>
        <dbReference type="Proteomes" id="UP000298588"/>
    </source>
</evidence>
<protein>
    <submittedName>
        <fullName evidence="1">Uncharacterized protein</fullName>
    </submittedName>
</protein>
<sequence>MLRPLLQRHPDLTFHRLSIVVMPVQHLVRWGMIDRTGGPDLRSVTSRVGFLCQPDGVLGGRANLIYPPAK</sequence>
<proteinExistence type="predicted"/>
<organism evidence="1 2">
    <name type="scientific">Phreatobacter aquaticus</name>
    <dbReference type="NCBI Taxonomy" id="2570229"/>
    <lineage>
        <taxon>Bacteria</taxon>
        <taxon>Pseudomonadati</taxon>
        <taxon>Pseudomonadota</taxon>
        <taxon>Alphaproteobacteria</taxon>
        <taxon>Hyphomicrobiales</taxon>
        <taxon>Phreatobacteraceae</taxon>
        <taxon>Phreatobacter</taxon>
    </lineage>
</organism>
<accession>A0A4D7QKV8</accession>
<dbReference type="RefSeq" id="WP_137099954.1">
    <property type="nucleotide sequence ID" value="NZ_CP039865.1"/>
</dbReference>
<dbReference type="EMBL" id="CP039865">
    <property type="protein sequence ID" value="QCK86623.1"/>
    <property type="molecule type" value="Genomic_DNA"/>
</dbReference>
<dbReference type="KEGG" id="paqt:E8L99_13080"/>
<dbReference type="Proteomes" id="UP000298588">
    <property type="component" value="Chromosome"/>
</dbReference>
<dbReference type="AlphaFoldDB" id="A0A4D7QKV8"/>
<reference evidence="1 2" key="1">
    <citation type="submission" date="2019-04" db="EMBL/GenBank/DDBJ databases">
        <title>Phreatobacter aquaticus sp. nov.</title>
        <authorList>
            <person name="Choi A."/>
            <person name="Baek K."/>
        </authorList>
    </citation>
    <scope>NUCLEOTIDE SEQUENCE [LARGE SCALE GENOMIC DNA]</scope>
    <source>
        <strain evidence="1 2">NMCR1094</strain>
    </source>
</reference>
<name>A0A4D7QKV8_9HYPH</name>
<keyword evidence="2" id="KW-1185">Reference proteome</keyword>
<evidence type="ECO:0000313" key="1">
    <source>
        <dbReference type="EMBL" id="QCK86623.1"/>
    </source>
</evidence>
<gene>
    <name evidence="1" type="ORF">E8L99_13080</name>
</gene>